<dbReference type="CDD" id="cd03136">
    <property type="entry name" value="GATase1_AraC_ArgR_like"/>
    <property type="match status" value="1"/>
</dbReference>
<dbReference type="InterPro" id="IPR002818">
    <property type="entry name" value="DJ-1/PfpI"/>
</dbReference>
<dbReference type="OrthoDB" id="9798003at2"/>
<dbReference type="InterPro" id="IPR029062">
    <property type="entry name" value="Class_I_gatase-like"/>
</dbReference>
<dbReference type="InterPro" id="IPR018062">
    <property type="entry name" value="HTH_AraC-typ_CS"/>
</dbReference>
<evidence type="ECO:0000259" key="4">
    <source>
        <dbReference type="PROSITE" id="PS01124"/>
    </source>
</evidence>
<dbReference type="InterPro" id="IPR009057">
    <property type="entry name" value="Homeodomain-like_sf"/>
</dbReference>
<dbReference type="SUPFAM" id="SSF46689">
    <property type="entry name" value="Homeodomain-like"/>
    <property type="match status" value="2"/>
</dbReference>
<dbReference type="Gene3D" id="3.40.50.880">
    <property type="match status" value="1"/>
</dbReference>
<dbReference type="EMBL" id="LPWA01000137">
    <property type="protein sequence ID" value="KUM24388.1"/>
    <property type="molecule type" value="Genomic_DNA"/>
</dbReference>
<dbReference type="InterPro" id="IPR018060">
    <property type="entry name" value="HTH_AraC"/>
</dbReference>
<dbReference type="GO" id="GO:0003700">
    <property type="term" value="F:DNA-binding transcription factor activity"/>
    <property type="evidence" value="ECO:0007669"/>
    <property type="project" value="InterPro"/>
</dbReference>
<dbReference type="PANTHER" id="PTHR43130">
    <property type="entry name" value="ARAC-FAMILY TRANSCRIPTIONAL REGULATOR"/>
    <property type="match status" value="1"/>
</dbReference>
<evidence type="ECO:0000256" key="2">
    <source>
        <dbReference type="ARBA" id="ARBA00023125"/>
    </source>
</evidence>
<proteinExistence type="predicted"/>
<protein>
    <submittedName>
        <fullName evidence="5">AraC family transcriptional regulator</fullName>
    </submittedName>
</protein>
<sequence length="343" mass="38492">MLTPSQEQKTFVFYLVPEFTLLAFSSAIEVLRLANQVTGHEHYRWRLISADGQPVIASNGVYVSVDSSLATERILLFGLQKPFMSLVCSGRRVQDYTNRSMDAWLRECRRMRIHVAGLCTGTYLLARAGILQDRRCTIHWENSPAFAEQFNRSALTAGIFEFDDGIYTSAGTGSFDMMLHIVRQAFGSKTAAEICSQALIMRMRDKSERQRLAFASSQGVNNAIIQAAVHLMEDNMSSPISLTEVGFRLHLSRRQIERLFRNQLSCSPARYYLKLRIERAKLLLTQTAMPVVDVAVACGFVSASHFSKCYRQIEGNSPQADRKLWGGAIGASCQQRSCEHSLA</sequence>
<evidence type="ECO:0000256" key="3">
    <source>
        <dbReference type="ARBA" id="ARBA00023163"/>
    </source>
</evidence>
<evidence type="ECO:0000313" key="6">
    <source>
        <dbReference type="Proteomes" id="UP000053176"/>
    </source>
</evidence>
<dbReference type="Proteomes" id="UP000053176">
    <property type="component" value="Unassembled WGS sequence"/>
</dbReference>
<dbReference type="PROSITE" id="PS00041">
    <property type="entry name" value="HTH_ARAC_FAMILY_1"/>
    <property type="match status" value="1"/>
</dbReference>
<keyword evidence="3" id="KW-0804">Transcription</keyword>
<dbReference type="Pfam" id="PF01965">
    <property type="entry name" value="DJ-1_PfpI"/>
    <property type="match status" value="1"/>
</dbReference>
<dbReference type="Pfam" id="PF12833">
    <property type="entry name" value="HTH_18"/>
    <property type="match status" value="1"/>
</dbReference>
<dbReference type="GO" id="GO:0043565">
    <property type="term" value="F:sequence-specific DNA binding"/>
    <property type="evidence" value="ECO:0007669"/>
    <property type="project" value="InterPro"/>
</dbReference>
<keyword evidence="1" id="KW-0805">Transcription regulation</keyword>
<dbReference type="InterPro" id="IPR052158">
    <property type="entry name" value="INH-QAR"/>
</dbReference>
<dbReference type="SUPFAM" id="SSF52317">
    <property type="entry name" value="Class I glutamine amidotransferase-like"/>
    <property type="match status" value="1"/>
</dbReference>
<evidence type="ECO:0000313" key="5">
    <source>
        <dbReference type="EMBL" id="KUM24388.1"/>
    </source>
</evidence>
<feature type="domain" description="HTH araC/xylS-type" evidence="4">
    <location>
        <begin position="226"/>
        <end position="324"/>
    </location>
</feature>
<gene>
    <name evidence="5" type="ORF">AU467_30475</name>
</gene>
<organism evidence="5 6">
    <name type="scientific">Rhizobium loti</name>
    <name type="common">Mesorhizobium loti</name>
    <dbReference type="NCBI Taxonomy" id="381"/>
    <lineage>
        <taxon>Bacteria</taxon>
        <taxon>Pseudomonadati</taxon>
        <taxon>Pseudomonadota</taxon>
        <taxon>Alphaproteobacteria</taxon>
        <taxon>Hyphomicrobiales</taxon>
        <taxon>Phyllobacteriaceae</taxon>
        <taxon>Mesorhizobium</taxon>
    </lineage>
</organism>
<reference evidence="5 6" key="1">
    <citation type="submission" date="2015-12" db="EMBL/GenBank/DDBJ databases">
        <title>Draft genome sequence of Mesorhizobium sp. UFLA 01-765, a multitolerant efficient symbiont and plant-growth promoting strain isolated from Zn-mining soil using Leucaena leucocephala as a trap plant.</title>
        <authorList>
            <person name="Rangel W.M."/>
            <person name="Thijs S."/>
            <person name="Longatti S.M."/>
            <person name="Moreira F.M."/>
            <person name="Weyens N."/>
            <person name="Vangronsveld J."/>
            <person name="Van Hamme J.D."/>
            <person name="Bottos E.M."/>
            <person name="Rineau F."/>
        </authorList>
    </citation>
    <scope>NUCLEOTIDE SEQUENCE [LARGE SCALE GENOMIC DNA]</scope>
    <source>
        <strain evidence="5 6">UFLA 01-765</strain>
    </source>
</reference>
<keyword evidence="2" id="KW-0238">DNA-binding</keyword>
<evidence type="ECO:0000256" key="1">
    <source>
        <dbReference type="ARBA" id="ARBA00023015"/>
    </source>
</evidence>
<dbReference type="Gene3D" id="1.10.10.60">
    <property type="entry name" value="Homeodomain-like"/>
    <property type="match status" value="1"/>
</dbReference>
<dbReference type="PROSITE" id="PS01124">
    <property type="entry name" value="HTH_ARAC_FAMILY_2"/>
    <property type="match status" value="1"/>
</dbReference>
<name>A0A101KP45_RHILI</name>
<dbReference type="SMART" id="SM00342">
    <property type="entry name" value="HTH_ARAC"/>
    <property type="match status" value="1"/>
</dbReference>
<dbReference type="PANTHER" id="PTHR43130:SF3">
    <property type="entry name" value="HTH-TYPE TRANSCRIPTIONAL REGULATOR RV1931C"/>
    <property type="match status" value="1"/>
</dbReference>
<comment type="caution">
    <text evidence="5">The sequence shown here is derived from an EMBL/GenBank/DDBJ whole genome shotgun (WGS) entry which is preliminary data.</text>
</comment>
<accession>A0A101KP45</accession>
<dbReference type="AlphaFoldDB" id="A0A101KP45"/>